<evidence type="ECO:0000313" key="2">
    <source>
        <dbReference type="Proteomes" id="UP000192796"/>
    </source>
</evidence>
<proteinExistence type="predicted"/>
<comment type="caution">
    <text evidence="1">The sequence shown here is derived from an EMBL/GenBank/DDBJ whole genome shotgun (WGS) entry which is preliminary data.</text>
</comment>
<dbReference type="OrthoDB" id="6897452at2"/>
<accession>A0A1V9FMB1</accession>
<organism evidence="1 2">
    <name type="scientific">Niastella vici</name>
    <dbReference type="NCBI Taxonomy" id="1703345"/>
    <lineage>
        <taxon>Bacteria</taxon>
        <taxon>Pseudomonadati</taxon>
        <taxon>Bacteroidota</taxon>
        <taxon>Chitinophagia</taxon>
        <taxon>Chitinophagales</taxon>
        <taxon>Chitinophagaceae</taxon>
        <taxon>Niastella</taxon>
    </lineage>
</organism>
<sequence length="104" mass="11900">MKAIKIQIVQFISGHQPGFVECRFYDVMNKEHIVQEKVLVVTQKNLDANSEYPQDGVIAYEIVSERKNAAGKTIVTLDTSKPWDIDTTEGLTQFDLFEEQLTEH</sequence>
<gene>
    <name evidence="1" type="ORF">A3860_37280</name>
</gene>
<dbReference type="EMBL" id="LVYD01000078">
    <property type="protein sequence ID" value="OQP59494.1"/>
    <property type="molecule type" value="Genomic_DNA"/>
</dbReference>
<protein>
    <submittedName>
        <fullName evidence="1">Uncharacterized protein</fullName>
    </submittedName>
</protein>
<dbReference type="RefSeq" id="WP_081154672.1">
    <property type="nucleotide sequence ID" value="NZ_LVYD01000078.1"/>
</dbReference>
<evidence type="ECO:0000313" key="1">
    <source>
        <dbReference type="EMBL" id="OQP59494.1"/>
    </source>
</evidence>
<keyword evidence="2" id="KW-1185">Reference proteome</keyword>
<dbReference type="Proteomes" id="UP000192796">
    <property type="component" value="Unassembled WGS sequence"/>
</dbReference>
<dbReference type="STRING" id="1703345.A3860_37280"/>
<dbReference type="AlphaFoldDB" id="A0A1V9FMB1"/>
<reference evidence="1 2" key="1">
    <citation type="submission" date="2016-03" db="EMBL/GenBank/DDBJ databases">
        <title>Niastella vici sp. nov., isolated from farmland soil.</title>
        <authorList>
            <person name="Chen L."/>
            <person name="Wang D."/>
            <person name="Yang S."/>
            <person name="Wang G."/>
        </authorList>
    </citation>
    <scope>NUCLEOTIDE SEQUENCE [LARGE SCALE GENOMIC DNA]</scope>
    <source>
        <strain evidence="1 2">DJ57</strain>
    </source>
</reference>
<name>A0A1V9FMB1_9BACT</name>